<comment type="caution">
    <text evidence="15">The sequence shown here is derived from an EMBL/GenBank/DDBJ whole genome shotgun (WGS) entry which is preliminary data.</text>
</comment>
<evidence type="ECO:0000313" key="16">
    <source>
        <dbReference type="Proteomes" id="UP000565078"/>
    </source>
</evidence>
<evidence type="ECO:0000256" key="10">
    <source>
        <dbReference type="ARBA" id="ARBA00030221"/>
    </source>
</evidence>
<dbReference type="EC" id="6.5.1.8" evidence="4"/>
<comment type="subunit">
    <text evidence="3">Monomer.</text>
</comment>
<evidence type="ECO:0000256" key="9">
    <source>
        <dbReference type="ARBA" id="ARBA00023211"/>
    </source>
</evidence>
<evidence type="ECO:0000256" key="3">
    <source>
        <dbReference type="ARBA" id="ARBA00011245"/>
    </source>
</evidence>
<evidence type="ECO:0000256" key="13">
    <source>
        <dbReference type="ARBA" id="ARBA00047746"/>
    </source>
</evidence>
<dbReference type="PANTHER" id="PTHR11118">
    <property type="entry name" value="RNA-SPLICING LIGASE RTCB HOMOLOG"/>
    <property type="match status" value="1"/>
</dbReference>
<dbReference type="AlphaFoldDB" id="A0A7J4IY11"/>
<evidence type="ECO:0000256" key="7">
    <source>
        <dbReference type="ARBA" id="ARBA00022741"/>
    </source>
</evidence>
<comment type="similarity">
    <text evidence="2">Belongs to the RtcB family.</text>
</comment>
<evidence type="ECO:0000256" key="12">
    <source>
        <dbReference type="ARBA" id="ARBA00045316"/>
    </source>
</evidence>
<keyword evidence="6" id="KW-0479">Metal-binding</keyword>
<gene>
    <name evidence="15" type="ORF">HA254_07100</name>
</gene>
<sequence>MPKYKATQVSKNVWEIPVTEKEGMNVPARIYANENLFANMDDGVFEQSTNLACLPGIQKYSLAMPDAHWG</sequence>
<dbReference type="GO" id="GO:0003972">
    <property type="term" value="F:RNA ligase (ATP) activity"/>
    <property type="evidence" value="ECO:0007669"/>
    <property type="project" value="TreeGrafter"/>
</dbReference>
<dbReference type="GO" id="GO:0170057">
    <property type="term" value="F:RNA ligase (GTP) activity"/>
    <property type="evidence" value="ECO:0007669"/>
    <property type="project" value="UniProtKB-EC"/>
</dbReference>
<dbReference type="Proteomes" id="UP000565078">
    <property type="component" value="Unassembled WGS sequence"/>
</dbReference>
<reference evidence="16" key="1">
    <citation type="journal article" date="2020" name="bioRxiv">
        <title>A rank-normalized archaeal taxonomy based on genome phylogeny resolves widespread incomplete and uneven classifications.</title>
        <authorList>
            <person name="Rinke C."/>
            <person name="Chuvochina M."/>
            <person name="Mussig A.J."/>
            <person name="Chaumeil P.-A."/>
            <person name="Waite D.W."/>
            <person name="Whitman W.B."/>
            <person name="Parks D.H."/>
            <person name="Hugenholtz P."/>
        </authorList>
    </citation>
    <scope>NUCLEOTIDE SEQUENCE [LARGE SCALE GENOMIC DNA]</scope>
</reference>
<protein>
    <recommendedName>
        <fullName evidence="11">tRNA-splicing ligase RtcB</fullName>
        <ecNumber evidence="4">6.5.1.8</ecNumber>
    </recommendedName>
    <alternativeName>
        <fullName evidence="10">3'-phosphate/5'-hydroxy nucleic acid ligase</fullName>
    </alternativeName>
</protein>
<dbReference type="GO" id="GO:0006396">
    <property type="term" value="P:RNA processing"/>
    <property type="evidence" value="ECO:0007669"/>
    <property type="project" value="InterPro"/>
</dbReference>
<comment type="function">
    <text evidence="12">Essential for tRNA splicing and maturation. Acts by directly joining spliced tRNA halves to mature-sized tRNAs. Joins RNA with 2',3'-cyclic-phosphate or 3'-phosphate ends to RNA with 5'-hydroxy ends.</text>
</comment>
<comment type="cofactor">
    <cofactor evidence="1">
        <name>Mn(2+)</name>
        <dbReference type="ChEBI" id="CHEBI:29035"/>
    </cofactor>
</comment>
<evidence type="ECO:0000256" key="5">
    <source>
        <dbReference type="ARBA" id="ARBA00022598"/>
    </source>
</evidence>
<dbReference type="GO" id="GO:0005525">
    <property type="term" value="F:GTP binding"/>
    <property type="evidence" value="ECO:0007669"/>
    <property type="project" value="UniProtKB-KW"/>
</dbReference>
<evidence type="ECO:0000256" key="1">
    <source>
        <dbReference type="ARBA" id="ARBA00001936"/>
    </source>
</evidence>
<dbReference type="PANTHER" id="PTHR11118:SF1">
    <property type="entry name" value="RNA-SPLICING LIGASE RTCB HOMOLOG"/>
    <property type="match status" value="1"/>
</dbReference>
<organism evidence="15 16">
    <name type="scientific">Candidatus Iainarchaeum sp</name>
    <dbReference type="NCBI Taxonomy" id="3101447"/>
    <lineage>
        <taxon>Archaea</taxon>
        <taxon>Candidatus Iainarchaeota</taxon>
        <taxon>Candidatus Iainarchaeia</taxon>
        <taxon>Candidatus Iainarchaeales</taxon>
        <taxon>Candidatus Iainarchaeaceae</taxon>
        <taxon>Candidatus Iainarchaeum</taxon>
    </lineage>
</organism>
<dbReference type="InterPro" id="IPR001233">
    <property type="entry name" value="RtcB"/>
</dbReference>
<evidence type="ECO:0000256" key="2">
    <source>
        <dbReference type="ARBA" id="ARBA00008071"/>
    </source>
</evidence>
<comment type="catalytic activity">
    <reaction evidence="14">
        <text>a 3'-end 2',3'-cyclophospho-ribonucleotide-RNA + a 5'-end dephospho-ribonucleoside-RNA + GTP + H2O = a ribonucleotidyl-ribonucleotide-RNA + GMP + diphosphate + H(+)</text>
        <dbReference type="Rhea" id="RHEA:68080"/>
        <dbReference type="Rhea" id="RHEA-COMP:10464"/>
        <dbReference type="Rhea" id="RHEA-COMP:13936"/>
        <dbReference type="Rhea" id="RHEA-COMP:17355"/>
        <dbReference type="ChEBI" id="CHEBI:15377"/>
        <dbReference type="ChEBI" id="CHEBI:15378"/>
        <dbReference type="ChEBI" id="CHEBI:33019"/>
        <dbReference type="ChEBI" id="CHEBI:37565"/>
        <dbReference type="ChEBI" id="CHEBI:58115"/>
        <dbReference type="ChEBI" id="CHEBI:83064"/>
        <dbReference type="ChEBI" id="CHEBI:138284"/>
        <dbReference type="ChEBI" id="CHEBI:173118"/>
        <dbReference type="EC" id="6.5.1.8"/>
    </reaction>
</comment>
<dbReference type="EMBL" id="DUGC01000114">
    <property type="protein sequence ID" value="HIH10402.1"/>
    <property type="molecule type" value="Genomic_DNA"/>
</dbReference>
<evidence type="ECO:0000256" key="8">
    <source>
        <dbReference type="ARBA" id="ARBA00023134"/>
    </source>
</evidence>
<evidence type="ECO:0000313" key="15">
    <source>
        <dbReference type="EMBL" id="HIH10402.1"/>
    </source>
</evidence>
<dbReference type="GO" id="GO:0046872">
    <property type="term" value="F:metal ion binding"/>
    <property type="evidence" value="ECO:0007669"/>
    <property type="project" value="UniProtKB-KW"/>
</dbReference>
<dbReference type="InterPro" id="IPR036025">
    <property type="entry name" value="RtcB-like_sf"/>
</dbReference>
<proteinExistence type="inferred from homology"/>
<evidence type="ECO:0000256" key="6">
    <source>
        <dbReference type="ARBA" id="ARBA00022723"/>
    </source>
</evidence>
<keyword evidence="5" id="KW-0436">Ligase</keyword>
<name>A0A7J4IY11_9ARCH</name>
<dbReference type="SUPFAM" id="SSF103365">
    <property type="entry name" value="Hypothetical protein PH1602"/>
    <property type="match status" value="1"/>
</dbReference>
<evidence type="ECO:0000256" key="11">
    <source>
        <dbReference type="ARBA" id="ARBA00033766"/>
    </source>
</evidence>
<dbReference type="Gene3D" id="3.90.1860.10">
    <property type="entry name" value="tRNA-splicing ligase RtcB"/>
    <property type="match status" value="1"/>
</dbReference>
<keyword evidence="9" id="KW-0464">Manganese</keyword>
<comment type="catalytic activity">
    <reaction evidence="13">
        <text>a 3'-end 3'-phospho-ribonucleotide-RNA + a 5'-end dephospho-ribonucleoside-RNA + GTP = a ribonucleotidyl-ribonucleotide-RNA + GMP + diphosphate</text>
        <dbReference type="Rhea" id="RHEA:68076"/>
        <dbReference type="Rhea" id="RHEA-COMP:10463"/>
        <dbReference type="Rhea" id="RHEA-COMP:13936"/>
        <dbReference type="Rhea" id="RHEA-COMP:17355"/>
        <dbReference type="ChEBI" id="CHEBI:33019"/>
        <dbReference type="ChEBI" id="CHEBI:37565"/>
        <dbReference type="ChEBI" id="CHEBI:58115"/>
        <dbReference type="ChEBI" id="CHEBI:83062"/>
        <dbReference type="ChEBI" id="CHEBI:138284"/>
        <dbReference type="ChEBI" id="CHEBI:173118"/>
        <dbReference type="EC" id="6.5.1.8"/>
    </reaction>
</comment>
<keyword evidence="8" id="KW-0342">GTP-binding</keyword>
<accession>A0A7J4IY11</accession>
<evidence type="ECO:0000256" key="14">
    <source>
        <dbReference type="ARBA" id="ARBA00049514"/>
    </source>
</evidence>
<keyword evidence="7" id="KW-0547">Nucleotide-binding</keyword>
<evidence type="ECO:0000256" key="4">
    <source>
        <dbReference type="ARBA" id="ARBA00012726"/>
    </source>
</evidence>